<sequence>MSYRDVLREIESRGLSVSLSGNDLRLQGGRERMDPQFIARIKSVKEELIAHLAEEERHGPGFPLTTLQRAYLLGRSGIFEIGDVASHVYHEIEGVWDVDRLESALEAVVDAHSALRSRFVGDDRQITEFRQYRPRIPCLDLRGESPEEQRRIRRELREQRSHRVLAADQVPLIAVEVTILADDRMVLHVSHDGLVMDGISMFLFFHAWWQCYRDGIDEGAPQELPYAEYVAALEVGRDRAPARRSREYWLARIDELAPHPDLPLRTSPSALTTTRFSQREVRVGEQEWTTLKERAAYAGLTPSALLLAAYAETLATWGADSRFTINTTVANRPPIHPRVFQAIGNFSDTMLVEAEVDRTRTFEERARALQARLRRDLDHRHFSGGDVMQELARRRGGVAGARMPFTFNSAIGHMGGEVDGSALELFGPEVYTVSQTPQVWLNAFAMEQHGGLVVQLDGIDELFPEGMLDDLAHGYRTLLDTLGDEAAWQRTTFDLLPEAQRERRREANDTAVPLPETMLGDAFTAQAERVPDAPAIITSGRQISYGELLRRAAAAACWLRAGNVGRNELVGLVMSRGPEQIVAILATVLAGAAYLPVDAALPAERQNYMLRDGRVRRVLTNTGWQDTSGERQVLHLDVAGAADGTPDLPALLPGSHPDDLAYVLYTSGTTGEPKGVMVSHRNVANVVADCQRRFGITPADRYFAISAFNFDLSVWDVFGALSAGAALVMPDRDRAVDPAHWLELCESAGVTVWNSVPAIVSLLHDQAVADGTVPPALRLVMMSGDRIPPALPSALRQMKPTVDVVSLGGPTETTIWNILHPVGPDEDGSESIPYGRPNANNRAYVLDRDGLDCPDWVTGEICAAGTGLARGYWGDEARTAERFFHDGRRGERLYRTGDLGRYLPDGNIAILGRSDFQIKVNGYRIEAGEVETRLVAIDTVAKAVVAGRPGAQGDRLVAHLVPVGEQRPSVAELRDALRRDLPDYMIPTAVIWHDELPLTKNGKVDRGRLADVPVKETAPAADAPVSGGEPETDTEKALVEIWSQVLRGTQVGVHDSLGALGGDSIAAARILTAVRKRFGVAIPLDMFAEMDTIRAMAIALTTREEAQ</sequence>
<evidence type="ECO:0000259" key="10">
    <source>
        <dbReference type="PROSITE" id="PS50075"/>
    </source>
</evidence>
<dbReference type="InterPro" id="IPR001242">
    <property type="entry name" value="Condensation_dom"/>
</dbReference>
<dbReference type="NCBIfam" id="TIGR01733">
    <property type="entry name" value="AA-adenyl-dom"/>
    <property type="match status" value="1"/>
</dbReference>
<comment type="cofactor">
    <cofactor evidence="1">
        <name>pantetheine 4'-phosphate</name>
        <dbReference type="ChEBI" id="CHEBI:47942"/>
    </cofactor>
</comment>
<dbReference type="PRINTS" id="PR00154">
    <property type="entry name" value="AMPBINDING"/>
</dbReference>
<name>A0ABY4M6Y7_9ACTN</name>
<dbReference type="InterPro" id="IPR006162">
    <property type="entry name" value="Ppantetheine_attach_site"/>
</dbReference>
<evidence type="ECO:0000313" key="11">
    <source>
        <dbReference type="EMBL" id="UQA92155.1"/>
    </source>
</evidence>
<dbReference type="PROSITE" id="PS00455">
    <property type="entry name" value="AMP_BINDING"/>
    <property type="match status" value="1"/>
</dbReference>
<dbReference type="SUPFAM" id="SSF56801">
    <property type="entry name" value="Acetyl-CoA synthetase-like"/>
    <property type="match status" value="1"/>
</dbReference>
<organism evidence="11 12">
    <name type="scientific">Streptomyces halobius</name>
    <dbReference type="NCBI Taxonomy" id="2879846"/>
    <lineage>
        <taxon>Bacteria</taxon>
        <taxon>Bacillati</taxon>
        <taxon>Actinomycetota</taxon>
        <taxon>Actinomycetes</taxon>
        <taxon>Kitasatosporales</taxon>
        <taxon>Streptomycetaceae</taxon>
        <taxon>Streptomyces</taxon>
    </lineage>
</organism>
<evidence type="ECO:0000256" key="2">
    <source>
        <dbReference type="ARBA" id="ARBA00005102"/>
    </source>
</evidence>
<accession>A0ABY4M6Y7</accession>
<dbReference type="RefSeq" id="WP_248863017.1">
    <property type="nucleotide sequence ID" value="NZ_CP086322.1"/>
</dbReference>
<dbReference type="PANTHER" id="PTHR45527:SF10">
    <property type="entry name" value="PYOCHELIN SYNTHASE PCHF"/>
    <property type="match status" value="1"/>
</dbReference>
<dbReference type="InterPro" id="IPR009081">
    <property type="entry name" value="PP-bd_ACP"/>
</dbReference>
<dbReference type="Pfam" id="PF00501">
    <property type="entry name" value="AMP-binding"/>
    <property type="match status" value="1"/>
</dbReference>
<evidence type="ECO:0000256" key="4">
    <source>
        <dbReference type="ARBA" id="ARBA00016743"/>
    </source>
</evidence>
<gene>
    <name evidence="11" type="ORF">K9S39_10150</name>
</gene>
<evidence type="ECO:0000256" key="1">
    <source>
        <dbReference type="ARBA" id="ARBA00001957"/>
    </source>
</evidence>
<dbReference type="Gene3D" id="3.40.50.12780">
    <property type="entry name" value="N-terminal domain of ligase-like"/>
    <property type="match status" value="1"/>
</dbReference>
<reference evidence="11" key="1">
    <citation type="submission" date="2021-10" db="EMBL/GenBank/DDBJ databases">
        <title>Streptomyces nigrumlapis sp.nov.,an antimicrobial producing actinobacterium isolated from Black Gobi rocks.</title>
        <authorList>
            <person name="Wen Y."/>
            <person name="Zhang W."/>
            <person name="Liu X.G."/>
        </authorList>
    </citation>
    <scope>NUCLEOTIDE SEQUENCE</scope>
    <source>
        <strain evidence="11">ST13-2-2</strain>
    </source>
</reference>
<dbReference type="PROSITE" id="PS50075">
    <property type="entry name" value="CARRIER"/>
    <property type="match status" value="1"/>
</dbReference>
<keyword evidence="6" id="KW-0597">Phosphoprotein</keyword>
<dbReference type="Pfam" id="PF00668">
    <property type="entry name" value="Condensation"/>
    <property type="match status" value="1"/>
</dbReference>
<dbReference type="EMBL" id="CP086322">
    <property type="protein sequence ID" value="UQA92155.1"/>
    <property type="molecule type" value="Genomic_DNA"/>
</dbReference>
<feature type="region of interest" description="Disordered" evidence="9">
    <location>
        <begin position="1013"/>
        <end position="1032"/>
    </location>
</feature>
<comment type="similarity">
    <text evidence="3">Belongs to the ATP-dependent AMP-binding enzyme family. MbtB subfamily.</text>
</comment>
<dbReference type="SUPFAM" id="SSF47336">
    <property type="entry name" value="ACP-like"/>
    <property type="match status" value="1"/>
</dbReference>
<evidence type="ECO:0000256" key="8">
    <source>
        <dbReference type="ARBA" id="ARBA00033440"/>
    </source>
</evidence>
<dbReference type="Gene3D" id="3.30.300.30">
    <property type="match status" value="1"/>
</dbReference>
<dbReference type="InterPro" id="IPR036736">
    <property type="entry name" value="ACP-like_sf"/>
</dbReference>
<evidence type="ECO:0000256" key="7">
    <source>
        <dbReference type="ARBA" id="ARBA00022598"/>
    </source>
</evidence>
<keyword evidence="12" id="KW-1185">Reference proteome</keyword>
<proteinExistence type="inferred from homology"/>
<dbReference type="CDD" id="cd19535">
    <property type="entry name" value="Cyc_NRPS"/>
    <property type="match status" value="1"/>
</dbReference>
<dbReference type="Pfam" id="PF00550">
    <property type="entry name" value="PP-binding"/>
    <property type="match status" value="1"/>
</dbReference>
<dbReference type="Pfam" id="PF13193">
    <property type="entry name" value="AMP-binding_C"/>
    <property type="match status" value="1"/>
</dbReference>
<dbReference type="InterPro" id="IPR023213">
    <property type="entry name" value="CAT-like_dom_sf"/>
</dbReference>
<dbReference type="SMART" id="SM00823">
    <property type="entry name" value="PKS_PP"/>
    <property type="match status" value="1"/>
</dbReference>
<feature type="domain" description="Carrier" evidence="10">
    <location>
        <begin position="1029"/>
        <end position="1104"/>
    </location>
</feature>
<dbReference type="Gene3D" id="1.10.10.1830">
    <property type="entry name" value="Non-ribosomal peptide synthase, adenylation domain"/>
    <property type="match status" value="1"/>
</dbReference>
<keyword evidence="5" id="KW-0596">Phosphopantetheine</keyword>
<dbReference type="Gene3D" id="3.30.559.30">
    <property type="entry name" value="Nonribosomal peptide synthetase, condensation domain"/>
    <property type="match status" value="1"/>
</dbReference>
<keyword evidence="7" id="KW-0436">Ligase</keyword>
<evidence type="ECO:0000256" key="6">
    <source>
        <dbReference type="ARBA" id="ARBA00022553"/>
    </source>
</evidence>
<dbReference type="InterPro" id="IPR045851">
    <property type="entry name" value="AMP-bd_C_sf"/>
</dbReference>
<dbReference type="Gene3D" id="3.30.559.10">
    <property type="entry name" value="Chloramphenicol acetyltransferase-like domain"/>
    <property type="match status" value="1"/>
</dbReference>
<dbReference type="InterPro" id="IPR044894">
    <property type="entry name" value="TubC_N_sf"/>
</dbReference>
<dbReference type="InterPro" id="IPR042099">
    <property type="entry name" value="ANL_N_sf"/>
</dbReference>
<dbReference type="InterPro" id="IPR020845">
    <property type="entry name" value="AMP-binding_CS"/>
</dbReference>
<comment type="pathway">
    <text evidence="2">Siderophore biosynthesis; mycobactin biosynthesis.</text>
</comment>
<dbReference type="InterPro" id="IPR057737">
    <property type="entry name" value="Condensation_MtbB-like"/>
</dbReference>
<protein>
    <recommendedName>
        <fullName evidence="4">Phenyloxazoline synthase MbtB</fullName>
    </recommendedName>
    <alternativeName>
        <fullName evidence="8">Mycobactin synthetase protein B</fullName>
    </alternativeName>
</protein>
<evidence type="ECO:0000313" key="12">
    <source>
        <dbReference type="Proteomes" id="UP000830115"/>
    </source>
</evidence>
<dbReference type="InterPro" id="IPR025110">
    <property type="entry name" value="AMP-bd_C"/>
</dbReference>
<dbReference type="InterPro" id="IPR010071">
    <property type="entry name" value="AA_adenyl_dom"/>
</dbReference>
<dbReference type="PROSITE" id="PS00012">
    <property type="entry name" value="PHOSPHOPANTETHEINE"/>
    <property type="match status" value="1"/>
</dbReference>
<dbReference type="InterPro" id="IPR020806">
    <property type="entry name" value="PKS_PP-bd"/>
</dbReference>
<dbReference type="Proteomes" id="UP000830115">
    <property type="component" value="Chromosome"/>
</dbReference>
<evidence type="ECO:0000256" key="5">
    <source>
        <dbReference type="ARBA" id="ARBA00022450"/>
    </source>
</evidence>
<dbReference type="SUPFAM" id="SSF52777">
    <property type="entry name" value="CoA-dependent acyltransferases"/>
    <property type="match status" value="2"/>
</dbReference>
<evidence type="ECO:0000256" key="3">
    <source>
        <dbReference type="ARBA" id="ARBA00007380"/>
    </source>
</evidence>
<dbReference type="Gene3D" id="1.10.1200.10">
    <property type="entry name" value="ACP-like"/>
    <property type="match status" value="1"/>
</dbReference>
<dbReference type="PANTHER" id="PTHR45527">
    <property type="entry name" value="NONRIBOSOMAL PEPTIDE SYNTHETASE"/>
    <property type="match status" value="1"/>
</dbReference>
<evidence type="ECO:0000256" key="9">
    <source>
        <dbReference type="SAM" id="MobiDB-lite"/>
    </source>
</evidence>
<dbReference type="InterPro" id="IPR020459">
    <property type="entry name" value="AMP-binding"/>
</dbReference>
<dbReference type="InterPro" id="IPR000873">
    <property type="entry name" value="AMP-dep_synth/lig_dom"/>
</dbReference>